<feature type="transmembrane region" description="Helical" evidence="1">
    <location>
        <begin position="67"/>
        <end position="90"/>
    </location>
</feature>
<organism evidence="2 3">
    <name type="scientific">Vespula squamosa</name>
    <name type="common">Southern yellow jacket</name>
    <name type="synonym">Wasp</name>
    <dbReference type="NCBI Taxonomy" id="30214"/>
    <lineage>
        <taxon>Eukaryota</taxon>
        <taxon>Metazoa</taxon>
        <taxon>Ecdysozoa</taxon>
        <taxon>Arthropoda</taxon>
        <taxon>Hexapoda</taxon>
        <taxon>Insecta</taxon>
        <taxon>Pterygota</taxon>
        <taxon>Neoptera</taxon>
        <taxon>Endopterygota</taxon>
        <taxon>Hymenoptera</taxon>
        <taxon>Apocrita</taxon>
        <taxon>Aculeata</taxon>
        <taxon>Vespoidea</taxon>
        <taxon>Vespidae</taxon>
        <taxon>Vespinae</taxon>
        <taxon>Vespula</taxon>
    </lineage>
</organism>
<name>A0ABD2BHG5_VESSQ</name>
<gene>
    <name evidence="2" type="ORF">V1478_004271</name>
</gene>
<feature type="transmembrane region" description="Helical" evidence="1">
    <location>
        <begin position="40"/>
        <end position="61"/>
    </location>
</feature>
<proteinExistence type="predicted"/>
<sequence>MQNMLVFMTLANEMSTFNHYIIDNYKTKEERLIFMKYNKIASKFIVITFPWMTLVLFFHYFKAVIPNILMGNSIIFITYYISQATLDFLLKQY</sequence>
<keyword evidence="1" id="KW-0472">Membrane</keyword>
<evidence type="ECO:0000313" key="2">
    <source>
        <dbReference type="EMBL" id="KAL2732201.1"/>
    </source>
</evidence>
<evidence type="ECO:0000313" key="3">
    <source>
        <dbReference type="Proteomes" id="UP001607302"/>
    </source>
</evidence>
<protein>
    <submittedName>
        <fullName evidence="2">Odorant receptor 13a-like isoform X2</fullName>
    </submittedName>
</protein>
<dbReference type="EMBL" id="JAUDFV010000089">
    <property type="protein sequence ID" value="KAL2732201.1"/>
    <property type="molecule type" value="Genomic_DNA"/>
</dbReference>
<keyword evidence="3" id="KW-1185">Reference proteome</keyword>
<keyword evidence="1" id="KW-0812">Transmembrane</keyword>
<reference evidence="2 3" key="1">
    <citation type="journal article" date="2024" name="Ann. Entomol. Soc. Am.">
        <title>Genomic analyses of the southern and eastern yellowjacket wasps (Hymenoptera: Vespidae) reveal evolutionary signatures of social life.</title>
        <authorList>
            <person name="Catto M.A."/>
            <person name="Caine P.B."/>
            <person name="Orr S.E."/>
            <person name="Hunt B.G."/>
            <person name="Goodisman M.A.D."/>
        </authorList>
    </citation>
    <scope>NUCLEOTIDE SEQUENCE [LARGE SCALE GENOMIC DNA]</scope>
    <source>
        <strain evidence="2">233</strain>
        <tissue evidence="2">Head and thorax</tissue>
    </source>
</reference>
<dbReference type="Proteomes" id="UP001607302">
    <property type="component" value="Unassembled WGS sequence"/>
</dbReference>
<dbReference type="AlphaFoldDB" id="A0ABD2BHG5"/>
<keyword evidence="1" id="KW-1133">Transmembrane helix</keyword>
<evidence type="ECO:0000256" key="1">
    <source>
        <dbReference type="SAM" id="Phobius"/>
    </source>
</evidence>
<accession>A0ABD2BHG5</accession>
<comment type="caution">
    <text evidence="2">The sequence shown here is derived from an EMBL/GenBank/DDBJ whole genome shotgun (WGS) entry which is preliminary data.</text>
</comment>